<dbReference type="GO" id="GO:0003824">
    <property type="term" value="F:catalytic activity"/>
    <property type="evidence" value="ECO:0007669"/>
    <property type="project" value="InterPro"/>
</dbReference>
<protein>
    <submittedName>
        <fullName evidence="2">Phosphorylase superfamily protein</fullName>
    </submittedName>
</protein>
<proteinExistence type="predicted"/>
<dbReference type="RefSeq" id="XP_018148277.1">
    <property type="nucleotide sequence ID" value="XM_018280293.1"/>
</dbReference>
<sequence length="397" mass="43189">MAAIQKPTSRADFRIAIICALPREADAVTLLIDEFWDDDGDVFGRARGDTNTYVTGRLGIHNVVLAVLPAMGTSNAAVAAAGLRSSYSNLKLALIVGICGGVPRIKGNNAFLGDVIVSKTIIQYDYGRRYPGHFEVKKTVDDSLGRANKDIRGLLASFETEFGYERLKTKAAAHLKRLQEEAARKRRRADYDYPGMTRDKLFLPTYRHSHRDSCDTCCGGSINICEVAAKASCEEVGCSETNLVTRERTSTEGDYCPHISIGCLGSGNTVIKSGEDRDRIATQHDIIAFEMEGAGAWDEVPCIVVKGICDYSDSHKNKRWQDFAAATAAAVARALLEWYIRDNGHEAIHGNWKQEASVKATSEGQNQPTSVKFGKQNSGFQAGIINGPVSGLTFGGK</sequence>
<evidence type="ECO:0000259" key="1">
    <source>
        <dbReference type="Pfam" id="PF01048"/>
    </source>
</evidence>
<dbReference type="Proteomes" id="UP000078397">
    <property type="component" value="Unassembled WGS sequence"/>
</dbReference>
<keyword evidence="3" id="KW-1185">Reference proteome</keyword>
<dbReference type="EMBL" id="LSBJ02000001">
    <property type="protein sequence ID" value="OAQ72194.1"/>
    <property type="molecule type" value="Genomic_DNA"/>
</dbReference>
<dbReference type="OrthoDB" id="626167at2759"/>
<dbReference type="KEGG" id="pchm:VFPPC_00225"/>
<reference evidence="2 3" key="1">
    <citation type="journal article" date="2016" name="PLoS Pathog.">
        <title>Biosynthesis of antibiotic leucinostatins in bio-control fungus Purpureocillium lilacinum and their inhibition on phytophthora revealed by genome mining.</title>
        <authorList>
            <person name="Wang G."/>
            <person name="Liu Z."/>
            <person name="Lin R."/>
            <person name="Li E."/>
            <person name="Mao Z."/>
            <person name="Ling J."/>
            <person name="Yang Y."/>
            <person name="Yin W.B."/>
            <person name="Xie B."/>
        </authorList>
    </citation>
    <scope>NUCLEOTIDE SEQUENCE [LARGE SCALE GENOMIC DNA]</scope>
    <source>
        <strain evidence="2">170</strain>
    </source>
</reference>
<feature type="domain" description="Nucleoside phosphorylase" evidence="1">
    <location>
        <begin position="14"/>
        <end position="161"/>
    </location>
</feature>
<dbReference type="InterPro" id="IPR053137">
    <property type="entry name" value="NLR-like"/>
</dbReference>
<evidence type="ECO:0000313" key="3">
    <source>
        <dbReference type="Proteomes" id="UP000078397"/>
    </source>
</evidence>
<dbReference type="InterPro" id="IPR000845">
    <property type="entry name" value="Nucleoside_phosphorylase_d"/>
</dbReference>
<dbReference type="PANTHER" id="PTHR46082">
    <property type="entry name" value="ATP/GTP-BINDING PROTEIN-RELATED"/>
    <property type="match status" value="1"/>
</dbReference>
<name>A0A179G2W5_METCM</name>
<dbReference type="STRING" id="1380566.A0A179G2W5"/>
<accession>A0A179G2W5</accession>
<dbReference type="InterPro" id="IPR035994">
    <property type="entry name" value="Nucleoside_phosphorylase_sf"/>
</dbReference>
<dbReference type="Gene3D" id="3.40.50.1580">
    <property type="entry name" value="Nucleoside phosphorylase domain"/>
    <property type="match status" value="1"/>
</dbReference>
<comment type="caution">
    <text evidence="2">The sequence shown here is derived from an EMBL/GenBank/DDBJ whole genome shotgun (WGS) entry which is preliminary data.</text>
</comment>
<organism evidence="2 3">
    <name type="scientific">Pochonia chlamydosporia 170</name>
    <dbReference type="NCBI Taxonomy" id="1380566"/>
    <lineage>
        <taxon>Eukaryota</taxon>
        <taxon>Fungi</taxon>
        <taxon>Dikarya</taxon>
        <taxon>Ascomycota</taxon>
        <taxon>Pezizomycotina</taxon>
        <taxon>Sordariomycetes</taxon>
        <taxon>Hypocreomycetidae</taxon>
        <taxon>Hypocreales</taxon>
        <taxon>Clavicipitaceae</taxon>
        <taxon>Pochonia</taxon>
    </lineage>
</organism>
<dbReference type="GO" id="GO:0009116">
    <property type="term" value="P:nucleoside metabolic process"/>
    <property type="evidence" value="ECO:0007669"/>
    <property type="project" value="InterPro"/>
</dbReference>
<dbReference type="SUPFAM" id="SSF53167">
    <property type="entry name" value="Purine and uridine phosphorylases"/>
    <property type="match status" value="1"/>
</dbReference>
<dbReference type="AlphaFoldDB" id="A0A179G2W5"/>
<dbReference type="PANTHER" id="PTHR46082:SF6">
    <property type="entry name" value="AAA+ ATPASE DOMAIN-CONTAINING PROTEIN-RELATED"/>
    <property type="match status" value="1"/>
</dbReference>
<evidence type="ECO:0000313" key="2">
    <source>
        <dbReference type="EMBL" id="OAQ72194.1"/>
    </source>
</evidence>
<dbReference type="Pfam" id="PF01048">
    <property type="entry name" value="PNP_UDP_1"/>
    <property type="match status" value="1"/>
</dbReference>
<gene>
    <name evidence="2" type="ORF">VFPPC_00225</name>
</gene>
<dbReference type="GeneID" id="28844287"/>